<keyword evidence="2" id="KW-1185">Reference proteome</keyword>
<dbReference type="AlphaFoldDB" id="A0A540R570"/>
<comment type="caution">
    <text evidence="1">The sequence shown here is derived from an EMBL/GenBank/DDBJ whole genome shotgun (WGS) entry which is preliminary data.</text>
</comment>
<reference evidence="1 2" key="1">
    <citation type="submission" date="2019-06" db="EMBL/GenBank/DDBJ databases">
        <title>Draft genome of C. phoceense Strain 272.</title>
        <authorList>
            <person name="Pacheco L.G.C."/>
            <person name="Barberis C.M."/>
            <person name="Almuzara M.N."/>
            <person name="Traglia G.M."/>
            <person name="Santos C.S."/>
            <person name="Rocha D.J.P.G."/>
            <person name="Aguiar E.R.G.R."/>
            <person name="Vay C.A."/>
        </authorList>
    </citation>
    <scope>NUCLEOTIDE SEQUENCE [LARGE SCALE GENOMIC DNA]</scope>
    <source>
        <strain evidence="1 2">272</strain>
    </source>
</reference>
<name>A0A540R570_9CORY</name>
<protein>
    <submittedName>
        <fullName evidence="1">Uncharacterized protein</fullName>
    </submittedName>
</protein>
<sequence length="74" mass="8046">MTDPLEHAIAGAWTAWLPDFRLAFRIDRAAGLLTAEACFDRAPANTQMEAELRAAEEELAHAARVLGQGSPAQR</sequence>
<proteinExistence type="predicted"/>
<gene>
    <name evidence="1" type="ORF">EJK80_10135</name>
</gene>
<accession>A0A540R570</accession>
<evidence type="ECO:0000313" key="1">
    <source>
        <dbReference type="EMBL" id="TQE42868.1"/>
    </source>
</evidence>
<dbReference type="EMBL" id="VHIR01000016">
    <property type="protein sequence ID" value="TQE42868.1"/>
    <property type="molecule type" value="Genomic_DNA"/>
</dbReference>
<dbReference type="STRING" id="1686286.GCA_900092335_00654"/>
<dbReference type="RefSeq" id="WP_141629145.1">
    <property type="nucleotide sequence ID" value="NZ_VHIR01000016.1"/>
</dbReference>
<dbReference type="Proteomes" id="UP000318080">
    <property type="component" value="Unassembled WGS sequence"/>
</dbReference>
<organism evidence="1 2">
    <name type="scientific">Corynebacterium phoceense</name>
    <dbReference type="NCBI Taxonomy" id="1686286"/>
    <lineage>
        <taxon>Bacteria</taxon>
        <taxon>Bacillati</taxon>
        <taxon>Actinomycetota</taxon>
        <taxon>Actinomycetes</taxon>
        <taxon>Mycobacteriales</taxon>
        <taxon>Corynebacteriaceae</taxon>
        <taxon>Corynebacterium</taxon>
    </lineage>
</organism>
<evidence type="ECO:0000313" key="2">
    <source>
        <dbReference type="Proteomes" id="UP000318080"/>
    </source>
</evidence>